<dbReference type="Gene3D" id="1.10.8.500">
    <property type="entry name" value="HAMP domain in histidine kinase"/>
    <property type="match status" value="1"/>
</dbReference>
<evidence type="ECO:0000256" key="1">
    <source>
        <dbReference type="ARBA" id="ARBA00000085"/>
    </source>
</evidence>
<dbReference type="InterPro" id="IPR003594">
    <property type="entry name" value="HATPase_dom"/>
</dbReference>
<dbReference type="Pfam" id="PF06580">
    <property type="entry name" value="His_kinase"/>
    <property type="match status" value="1"/>
</dbReference>
<evidence type="ECO:0000313" key="17">
    <source>
        <dbReference type="EMBL" id="MFC5405364.1"/>
    </source>
</evidence>
<evidence type="ECO:0000256" key="2">
    <source>
        <dbReference type="ARBA" id="ARBA00004651"/>
    </source>
</evidence>
<evidence type="ECO:0000256" key="14">
    <source>
        <dbReference type="SAM" id="Phobius"/>
    </source>
</evidence>
<organism evidence="17 18">
    <name type="scientific">Cohnella soli</name>
    <dbReference type="NCBI Taxonomy" id="425005"/>
    <lineage>
        <taxon>Bacteria</taxon>
        <taxon>Bacillati</taxon>
        <taxon>Bacillota</taxon>
        <taxon>Bacilli</taxon>
        <taxon>Bacillales</taxon>
        <taxon>Paenibacillaceae</taxon>
        <taxon>Cohnella</taxon>
    </lineage>
</organism>
<gene>
    <name evidence="17" type="ORF">ACFPOF_21690</name>
</gene>
<keyword evidence="7 14" id="KW-0812">Transmembrane</keyword>
<evidence type="ECO:0000256" key="12">
    <source>
        <dbReference type="ARBA" id="ARBA00023012"/>
    </source>
</evidence>
<keyword evidence="5" id="KW-0597">Phosphoprotein</keyword>
<dbReference type="PANTHER" id="PTHR34220:SF7">
    <property type="entry name" value="SENSOR HISTIDINE KINASE YPDA"/>
    <property type="match status" value="1"/>
</dbReference>
<proteinExistence type="predicted"/>
<keyword evidence="11 14" id="KW-1133">Transmembrane helix</keyword>
<keyword evidence="13 14" id="KW-0472">Membrane</keyword>
<evidence type="ECO:0000256" key="5">
    <source>
        <dbReference type="ARBA" id="ARBA00022553"/>
    </source>
</evidence>
<dbReference type="PRINTS" id="PR00344">
    <property type="entry name" value="BCTRLSENSOR"/>
</dbReference>
<evidence type="ECO:0000256" key="4">
    <source>
        <dbReference type="ARBA" id="ARBA00022475"/>
    </source>
</evidence>
<evidence type="ECO:0000256" key="10">
    <source>
        <dbReference type="ARBA" id="ARBA00022840"/>
    </source>
</evidence>
<dbReference type="PROSITE" id="PS50109">
    <property type="entry name" value="HIS_KIN"/>
    <property type="match status" value="1"/>
</dbReference>
<dbReference type="Gene3D" id="3.30.450.20">
    <property type="entry name" value="PAS domain"/>
    <property type="match status" value="2"/>
</dbReference>
<dbReference type="Pfam" id="PF02743">
    <property type="entry name" value="dCache_1"/>
    <property type="match status" value="1"/>
</dbReference>
<dbReference type="Gene3D" id="3.30.565.10">
    <property type="entry name" value="Histidine kinase-like ATPase, C-terminal domain"/>
    <property type="match status" value="1"/>
</dbReference>
<keyword evidence="18" id="KW-1185">Reference proteome</keyword>
<evidence type="ECO:0000256" key="11">
    <source>
        <dbReference type="ARBA" id="ARBA00022989"/>
    </source>
</evidence>
<evidence type="ECO:0000259" key="15">
    <source>
        <dbReference type="PROSITE" id="PS50109"/>
    </source>
</evidence>
<dbReference type="InterPro" id="IPR050640">
    <property type="entry name" value="Bact_2-comp_sensor_kinase"/>
</dbReference>
<dbReference type="Proteomes" id="UP001596113">
    <property type="component" value="Unassembled WGS sequence"/>
</dbReference>
<dbReference type="EC" id="2.7.13.3" evidence="3"/>
<dbReference type="CDD" id="cd18773">
    <property type="entry name" value="PDC1_HK_sensor"/>
    <property type="match status" value="1"/>
</dbReference>
<evidence type="ECO:0000313" key="18">
    <source>
        <dbReference type="Proteomes" id="UP001596113"/>
    </source>
</evidence>
<keyword evidence="6" id="KW-0808">Transferase</keyword>
<evidence type="ECO:0000259" key="16">
    <source>
        <dbReference type="PROSITE" id="PS50885"/>
    </source>
</evidence>
<dbReference type="CDD" id="cd06225">
    <property type="entry name" value="HAMP"/>
    <property type="match status" value="1"/>
</dbReference>
<reference evidence="18" key="1">
    <citation type="journal article" date="2019" name="Int. J. Syst. Evol. Microbiol.">
        <title>The Global Catalogue of Microorganisms (GCM) 10K type strain sequencing project: providing services to taxonomists for standard genome sequencing and annotation.</title>
        <authorList>
            <consortium name="The Broad Institute Genomics Platform"/>
            <consortium name="The Broad Institute Genome Sequencing Center for Infectious Disease"/>
            <person name="Wu L."/>
            <person name="Ma J."/>
        </authorList>
    </citation>
    <scope>NUCLEOTIDE SEQUENCE [LARGE SCALE GENOMIC DNA]</scope>
    <source>
        <strain evidence="18">CGMCC 1.18575</strain>
    </source>
</reference>
<dbReference type="RefSeq" id="WP_378136541.1">
    <property type="nucleotide sequence ID" value="NZ_JBHSMI010000029.1"/>
</dbReference>
<evidence type="ECO:0000256" key="8">
    <source>
        <dbReference type="ARBA" id="ARBA00022741"/>
    </source>
</evidence>
<protein>
    <recommendedName>
        <fullName evidence="3">histidine kinase</fullName>
        <ecNumber evidence="3">2.7.13.3</ecNumber>
    </recommendedName>
</protein>
<comment type="catalytic activity">
    <reaction evidence="1">
        <text>ATP + protein L-histidine = ADP + protein N-phospho-L-histidine.</text>
        <dbReference type="EC" id="2.7.13.3"/>
    </reaction>
</comment>
<sequence length="605" mass="69034">MKKLLNSLLNYSRNIGIIKKFILFYLITIFIPVIIIYYVSYTNTVNLIQREIQTSLSSLSVQVNNNLEDWLKKMDSMTSTMYTSALLNTLSKEKYETDSLEFVNDHREFDKFFMYVLTQSNEIASIYVFTQNKNMFYKSYAGSVKLHYDPEGEEWYSRTLNNKGKTTFFGLHDPWPLSSGKGNVFSFSREIRNMEGEHLGVLLVDIKLNSISQLISRSADTYNSKFLVMDNNGNLVYHDKEIEFANDENALAKLNHSDTQPSTTVINGKTFHLTSQTSDISGWKIISVTPEQSFNQHTLKLFVFYAIITAISVFVFSFMLLLLYLTIYRPIYRLNHSMKKVEAGDFSVQMRGLAKDEIGQLNTSFNQMVVKVKDLIESEYKATILRKDAELKALQAQINPHFLYNTLQLISSIAVVKKIPEINRASLSLGYMLRYSIQSSGDLVPFKQELEHVTSYLAIQKIRLEDEVSINVDVGHGVEELEIMKLTLQPIVENAFQHGIDKRRVHGIVELKAEAVNDQLIISIRDNGIGMSEETLRNLMTSLESSVDHLPNNGKENIGLSNVYSRLKLHYGAKCAIRISSQYGEGTEVIITVPAIKHQGEKHHV</sequence>
<dbReference type="SMART" id="SM00387">
    <property type="entry name" value="HATPase_c"/>
    <property type="match status" value="1"/>
</dbReference>
<dbReference type="InterPro" id="IPR004358">
    <property type="entry name" value="Sig_transdc_His_kin-like_C"/>
</dbReference>
<dbReference type="EMBL" id="JBHSMI010000029">
    <property type="protein sequence ID" value="MFC5405364.1"/>
    <property type="molecule type" value="Genomic_DNA"/>
</dbReference>
<dbReference type="Pfam" id="PF00672">
    <property type="entry name" value="HAMP"/>
    <property type="match status" value="1"/>
</dbReference>
<dbReference type="SUPFAM" id="SSF55874">
    <property type="entry name" value="ATPase domain of HSP90 chaperone/DNA topoisomerase II/histidine kinase"/>
    <property type="match status" value="1"/>
</dbReference>
<comment type="caution">
    <text evidence="17">The sequence shown here is derived from an EMBL/GenBank/DDBJ whole genome shotgun (WGS) entry which is preliminary data.</text>
</comment>
<keyword evidence="4" id="KW-1003">Cell membrane</keyword>
<dbReference type="InterPro" id="IPR036890">
    <property type="entry name" value="HATPase_C_sf"/>
</dbReference>
<dbReference type="InterPro" id="IPR005467">
    <property type="entry name" value="His_kinase_dom"/>
</dbReference>
<evidence type="ECO:0000256" key="13">
    <source>
        <dbReference type="ARBA" id="ARBA00023136"/>
    </source>
</evidence>
<evidence type="ECO:0000256" key="9">
    <source>
        <dbReference type="ARBA" id="ARBA00022777"/>
    </source>
</evidence>
<feature type="transmembrane region" description="Helical" evidence="14">
    <location>
        <begin position="21"/>
        <end position="40"/>
    </location>
</feature>
<keyword evidence="10" id="KW-0067">ATP-binding</keyword>
<accession>A0ABW0HXQ8</accession>
<dbReference type="SMART" id="SM00304">
    <property type="entry name" value="HAMP"/>
    <property type="match status" value="1"/>
</dbReference>
<keyword evidence="9" id="KW-0418">Kinase</keyword>
<feature type="transmembrane region" description="Helical" evidence="14">
    <location>
        <begin position="302"/>
        <end position="328"/>
    </location>
</feature>
<dbReference type="InterPro" id="IPR033479">
    <property type="entry name" value="dCache_1"/>
</dbReference>
<dbReference type="InterPro" id="IPR003660">
    <property type="entry name" value="HAMP_dom"/>
</dbReference>
<feature type="domain" description="HAMP" evidence="16">
    <location>
        <begin position="325"/>
        <end position="377"/>
    </location>
</feature>
<feature type="domain" description="Histidine kinase" evidence="15">
    <location>
        <begin position="484"/>
        <end position="597"/>
    </location>
</feature>
<comment type="subcellular location">
    <subcellularLocation>
        <location evidence="2">Cell membrane</location>
        <topology evidence="2">Multi-pass membrane protein</topology>
    </subcellularLocation>
</comment>
<name>A0ABW0HXQ8_9BACL</name>
<evidence type="ECO:0000256" key="7">
    <source>
        <dbReference type="ARBA" id="ARBA00022692"/>
    </source>
</evidence>
<dbReference type="PROSITE" id="PS50885">
    <property type="entry name" value="HAMP"/>
    <property type="match status" value="1"/>
</dbReference>
<evidence type="ECO:0000256" key="3">
    <source>
        <dbReference type="ARBA" id="ARBA00012438"/>
    </source>
</evidence>
<dbReference type="InterPro" id="IPR010559">
    <property type="entry name" value="Sig_transdc_His_kin_internal"/>
</dbReference>
<dbReference type="PANTHER" id="PTHR34220">
    <property type="entry name" value="SENSOR HISTIDINE KINASE YPDA"/>
    <property type="match status" value="1"/>
</dbReference>
<dbReference type="SUPFAM" id="SSF158472">
    <property type="entry name" value="HAMP domain-like"/>
    <property type="match status" value="1"/>
</dbReference>
<keyword evidence="8" id="KW-0547">Nucleotide-binding</keyword>
<dbReference type="Pfam" id="PF02518">
    <property type="entry name" value="HATPase_c"/>
    <property type="match status" value="1"/>
</dbReference>
<keyword evidence="12" id="KW-0902">Two-component regulatory system</keyword>
<evidence type="ECO:0000256" key="6">
    <source>
        <dbReference type="ARBA" id="ARBA00022679"/>
    </source>
</evidence>